<keyword evidence="2" id="KW-1133">Transmembrane helix</keyword>
<feature type="region of interest" description="Disordered" evidence="1">
    <location>
        <begin position="45"/>
        <end position="79"/>
    </location>
</feature>
<keyword evidence="2" id="KW-0812">Transmembrane</keyword>
<keyword evidence="2" id="KW-0472">Membrane</keyword>
<organism evidence="3 4">
    <name type="scientific">Nocardia mexicana</name>
    <dbReference type="NCBI Taxonomy" id="279262"/>
    <lineage>
        <taxon>Bacteria</taxon>
        <taxon>Bacillati</taxon>
        <taxon>Actinomycetota</taxon>
        <taxon>Actinomycetes</taxon>
        <taxon>Mycobacteriales</taxon>
        <taxon>Nocardiaceae</taxon>
        <taxon>Nocardia</taxon>
    </lineage>
</organism>
<dbReference type="EMBL" id="QQAZ01000023">
    <property type="protein sequence ID" value="RDI42907.1"/>
    <property type="molecule type" value="Genomic_DNA"/>
</dbReference>
<dbReference type="AlphaFoldDB" id="A0A370GGW0"/>
<dbReference type="OrthoDB" id="4570514at2"/>
<reference evidence="3 4" key="1">
    <citation type="submission" date="2018-07" db="EMBL/GenBank/DDBJ databases">
        <title>Genomic Encyclopedia of Type Strains, Phase IV (KMG-IV): sequencing the most valuable type-strain genomes for metagenomic binning, comparative biology and taxonomic classification.</title>
        <authorList>
            <person name="Goeker M."/>
        </authorList>
    </citation>
    <scope>NUCLEOTIDE SEQUENCE [LARGE SCALE GENOMIC DNA]</scope>
    <source>
        <strain evidence="3 4">DSM 44952</strain>
    </source>
</reference>
<evidence type="ECO:0000256" key="1">
    <source>
        <dbReference type="SAM" id="MobiDB-lite"/>
    </source>
</evidence>
<protein>
    <submittedName>
        <fullName evidence="3">Uncharacterized protein</fullName>
    </submittedName>
</protein>
<name>A0A370GGW0_9NOCA</name>
<feature type="transmembrane region" description="Helical" evidence="2">
    <location>
        <begin position="6"/>
        <end position="28"/>
    </location>
</feature>
<keyword evidence="4" id="KW-1185">Reference proteome</keyword>
<sequence>MTSGIWVIIGFVVVLGLPLAVVVGAIWWPERIPTERSVDGIRHRVEEEDCSSPGQKPPGVFAPRMSRQGDGSAAGGVDY</sequence>
<proteinExistence type="predicted"/>
<evidence type="ECO:0000313" key="4">
    <source>
        <dbReference type="Proteomes" id="UP000255355"/>
    </source>
</evidence>
<dbReference type="RefSeq" id="WP_068033082.1">
    <property type="nucleotide sequence ID" value="NZ_QQAZ01000023.1"/>
</dbReference>
<dbReference type="Proteomes" id="UP000255355">
    <property type="component" value="Unassembled WGS sequence"/>
</dbReference>
<gene>
    <name evidence="3" type="ORF">DFR68_12340</name>
</gene>
<comment type="caution">
    <text evidence="3">The sequence shown here is derived from an EMBL/GenBank/DDBJ whole genome shotgun (WGS) entry which is preliminary data.</text>
</comment>
<accession>A0A370GGW0</accession>
<evidence type="ECO:0000313" key="3">
    <source>
        <dbReference type="EMBL" id="RDI42907.1"/>
    </source>
</evidence>
<evidence type="ECO:0000256" key="2">
    <source>
        <dbReference type="SAM" id="Phobius"/>
    </source>
</evidence>